<dbReference type="InterPro" id="IPR004811">
    <property type="entry name" value="RelA/Spo_fam"/>
</dbReference>
<organism evidence="5 6">
    <name type="scientific">Candidatus Magasanikbacteria bacterium RIFCSPHIGHO2_01_FULL_50_8</name>
    <dbReference type="NCBI Taxonomy" id="1798674"/>
    <lineage>
        <taxon>Bacteria</taxon>
        <taxon>Candidatus Magasanikiibacteriota</taxon>
    </lineage>
</organism>
<feature type="domain" description="HD" evidence="3">
    <location>
        <begin position="55"/>
        <end position="153"/>
    </location>
</feature>
<dbReference type="CDD" id="cd00077">
    <property type="entry name" value="HDc"/>
    <property type="match status" value="1"/>
</dbReference>
<dbReference type="InterPro" id="IPR043519">
    <property type="entry name" value="NT_sf"/>
</dbReference>
<evidence type="ECO:0000313" key="5">
    <source>
        <dbReference type="EMBL" id="OGH60995.1"/>
    </source>
</evidence>
<evidence type="ECO:0000259" key="3">
    <source>
        <dbReference type="PROSITE" id="PS51831"/>
    </source>
</evidence>
<dbReference type="SMART" id="SM00954">
    <property type="entry name" value="RelA_SpoT"/>
    <property type="match status" value="1"/>
</dbReference>
<evidence type="ECO:0008006" key="7">
    <source>
        <dbReference type="Google" id="ProtNLM"/>
    </source>
</evidence>
<comment type="function">
    <text evidence="2">In eubacteria ppGpp (guanosine 3'-diphosphate 5'-diphosphate) is a mediator of the stringent response that coordinates a variety of cellular activities in response to changes in nutritional abundance.</text>
</comment>
<dbReference type="NCBIfam" id="TIGR00691">
    <property type="entry name" value="spoT_relA"/>
    <property type="match status" value="1"/>
</dbReference>
<dbReference type="GO" id="GO:0005886">
    <property type="term" value="C:plasma membrane"/>
    <property type="evidence" value="ECO:0007669"/>
    <property type="project" value="TreeGrafter"/>
</dbReference>
<dbReference type="InterPro" id="IPR003607">
    <property type="entry name" value="HD/PDEase_dom"/>
</dbReference>
<protein>
    <recommendedName>
        <fullName evidence="7">TGS domain-containing protein</fullName>
    </recommendedName>
</protein>
<feature type="domain" description="TGS" evidence="4">
    <location>
        <begin position="392"/>
        <end position="453"/>
    </location>
</feature>
<evidence type="ECO:0000313" key="6">
    <source>
        <dbReference type="Proteomes" id="UP000176329"/>
    </source>
</evidence>
<dbReference type="InterPro" id="IPR033655">
    <property type="entry name" value="TGS_RelA/SpoT"/>
</dbReference>
<dbReference type="InterPro" id="IPR012676">
    <property type="entry name" value="TGS-like"/>
</dbReference>
<dbReference type="CDD" id="cd05399">
    <property type="entry name" value="NT_Rel-Spo_like"/>
    <property type="match status" value="1"/>
</dbReference>
<evidence type="ECO:0000256" key="1">
    <source>
        <dbReference type="ARBA" id="ARBA00025704"/>
    </source>
</evidence>
<proteinExistence type="inferred from homology"/>
<dbReference type="Pfam" id="PF02824">
    <property type="entry name" value="TGS"/>
    <property type="match status" value="1"/>
</dbReference>
<dbReference type="FunFam" id="3.30.460.10:FF:000001">
    <property type="entry name" value="GTP pyrophosphokinase RelA"/>
    <property type="match status" value="1"/>
</dbReference>
<dbReference type="InterPro" id="IPR007685">
    <property type="entry name" value="RelA_SpoT"/>
</dbReference>
<dbReference type="Pfam" id="PF04607">
    <property type="entry name" value="RelA_SpoT"/>
    <property type="match status" value="1"/>
</dbReference>
<dbReference type="SUPFAM" id="SSF81271">
    <property type="entry name" value="TGS-like"/>
    <property type="match status" value="1"/>
</dbReference>
<dbReference type="GO" id="GO:0015969">
    <property type="term" value="P:guanosine tetraphosphate metabolic process"/>
    <property type="evidence" value="ECO:0007669"/>
    <property type="project" value="InterPro"/>
</dbReference>
<gene>
    <name evidence="5" type="ORF">A2848_02745</name>
</gene>
<dbReference type="SUPFAM" id="SSF109604">
    <property type="entry name" value="HD-domain/PDEase-like"/>
    <property type="match status" value="1"/>
</dbReference>
<dbReference type="InterPro" id="IPR006674">
    <property type="entry name" value="HD_domain"/>
</dbReference>
<dbReference type="Gene3D" id="3.10.20.30">
    <property type="match status" value="1"/>
</dbReference>
<dbReference type="PROSITE" id="PS51831">
    <property type="entry name" value="HD"/>
    <property type="match status" value="1"/>
</dbReference>
<name>A0A1F6LNU9_9BACT</name>
<evidence type="ECO:0000256" key="2">
    <source>
        <dbReference type="RuleBase" id="RU003847"/>
    </source>
</evidence>
<comment type="caution">
    <text evidence="5">The sequence shown here is derived from an EMBL/GenBank/DDBJ whole genome shotgun (WGS) entry which is preliminary data.</text>
</comment>
<dbReference type="SMART" id="SM00471">
    <property type="entry name" value="HDc"/>
    <property type="match status" value="1"/>
</dbReference>
<dbReference type="InterPro" id="IPR004095">
    <property type="entry name" value="TGS"/>
</dbReference>
<dbReference type="InterPro" id="IPR012675">
    <property type="entry name" value="Beta-grasp_dom_sf"/>
</dbReference>
<dbReference type="EMBL" id="MFPV01000048">
    <property type="protein sequence ID" value="OGH60995.1"/>
    <property type="molecule type" value="Genomic_DNA"/>
</dbReference>
<accession>A0A1F6LNU9</accession>
<dbReference type="FunFam" id="1.10.3210.10:FF:000001">
    <property type="entry name" value="GTP pyrophosphokinase RelA"/>
    <property type="match status" value="1"/>
</dbReference>
<comment type="similarity">
    <text evidence="2">Belongs to the relA/spoT family.</text>
</comment>
<reference evidence="5 6" key="1">
    <citation type="journal article" date="2016" name="Nat. Commun.">
        <title>Thousands of microbial genomes shed light on interconnected biogeochemical processes in an aquifer system.</title>
        <authorList>
            <person name="Anantharaman K."/>
            <person name="Brown C.T."/>
            <person name="Hug L.A."/>
            <person name="Sharon I."/>
            <person name="Castelle C.J."/>
            <person name="Probst A.J."/>
            <person name="Thomas B.C."/>
            <person name="Singh A."/>
            <person name="Wilkins M.J."/>
            <person name="Karaoz U."/>
            <person name="Brodie E.L."/>
            <person name="Williams K.H."/>
            <person name="Hubbard S.S."/>
            <person name="Banfield J.F."/>
        </authorList>
    </citation>
    <scope>NUCLEOTIDE SEQUENCE [LARGE SCALE GENOMIC DNA]</scope>
</reference>
<sequence length="498" mass="57138">MNPFENPPPENPTIDLLLNTIRERRPNADLTMVKLAYEFAAEAHKGQIRKSGVPYLLHPLCTAIILAEMNMDPTIIIAGLLHDVPEDTQVTIEEIEKNFGSEVAHLVAGVTKLGKIKYRGIERYIENLRKMFVAMAEDIRVVIIKFADRLHNLHTLDYLPPKKQYRVALETLEIYAPIANRLGMGEMKGQLEDLSFKYVYPKEYAWTRGLVEERYEKREAYINEVRLALERELRTDNVKFISLSGRLKRLYSLYQKLLRHDKNIEKIHDMIALRVIVDDIGDCYAALGVIHKLWRPLPGRIKDYIAQPKPNGYQSLHTTVFCEQGQIVEFQIRDEQQHLNAEYGVAAHWSYDETEQRDGSRQIKWVRELAAVGDAMQRLKDLENLKIDIFQNRIFVFTPKGDVIDLPENATPIDFAFAVHTQIGNQCAGARVNDRIVSLDQPLKSGDVIDIIVDKAKKGPSADWIKFVKTNHAKSCIKQFAKRSLADWIKMALPSRGN</sequence>
<evidence type="ECO:0000259" key="4">
    <source>
        <dbReference type="PROSITE" id="PS51880"/>
    </source>
</evidence>
<dbReference type="SUPFAM" id="SSF81301">
    <property type="entry name" value="Nucleotidyltransferase"/>
    <property type="match status" value="1"/>
</dbReference>
<dbReference type="FunFam" id="3.10.20.30:FF:000002">
    <property type="entry name" value="GTP pyrophosphokinase (RelA/SpoT)"/>
    <property type="match status" value="1"/>
</dbReference>
<dbReference type="Pfam" id="PF13328">
    <property type="entry name" value="HD_4"/>
    <property type="match status" value="1"/>
</dbReference>
<dbReference type="PANTHER" id="PTHR21262">
    <property type="entry name" value="GUANOSINE-3',5'-BIS DIPHOSPHATE 3'-PYROPHOSPHOHYDROLASE"/>
    <property type="match status" value="1"/>
</dbReference>
<dbReference type="CDD" id="cd01668">
    <property type="entry name" value="TGS_RSH"/>
    <property type="match status" value="1"/>
</dbReference>
<dbReference type="Gene3D" id="3.30.460.10">
    <property type="entry name" value="Beta Polymerase, domain 2"/>
    <property type="match status" value="1"/>
</dbReference>
<dbReference type="Proteomes" id="UP000176329">
    <property type="component" value="Unassembled WGS sequence"/>
</dbReference>
<dbReference type="Gene3D" id="1.10.3210.10">
    <property type="entry name" value="Hypothetical protein af1432"/>
    <property type="match status" value="1"/>
</dbReference>
<dbReference type="PANTHER" id="PTHR21262:SF31">
    <property type="entry name" value="GTP PYROPHOSPHOKINASE"/>
    <property type="match status" value="1"/>
</dbReference>
<dbReference type="PROSITE" id="PS51880">
    <property type="entry name" value="TGS"/>
    <property type="match status" value="1"/>
</dbReference>
<comment type="pathway">
    <text evidence="1">Purine metabolism.</text>
</comment>
<dbReference type="AlphaFoldDB" id="A0A1F6LNU9"/>